<reference evidence="2" key="1">
    <citation type="submission" date="2023-03" db="EMBL/GenBank/DDBJ databases">
        <title>Massive genome expansion in bonnet fungi (Mycena s.s.) driven by repeated elements and novel gene families across ecological guilds.</title>
        <authorList>
            <consortium name="Lawrence Berkeley National Laboratory"/>
            <person name="Harder C.B."/>
            <person name="Miyauchi S."/>
            <person name="Viragh M."/>
            <person name="Kuo A."/>
            <person name="Thoen E."/>
            <person name="Andreopoulos B."/>
            <person name="Lu D."/>
            <person name="Skrede I."/>
            <person name="Drula E."/>
            <person name="Henrissat B."/>
            <person name="Morin E."/>
            <person name="Kohler A."/>
            <person name="Barry K."/>
            <person name="LaButti K."/>
            <person name="Morin E."/>
            <person name="Salamov A."/>
            <person name="Lipzen A."/>
            <person name="Mereny Z."/>
            <person name="Hegedus B."/>
            <person name="Baldrian P."/>
            <person name="Stursova M."/>
            <person name="Weitz H."/>
            <person name="Taylor A."/>
            <person name="Grigoriev I.V."/>
            <person name="Nagy L.G."/>
            <person name="Martin F."/>
            <person name="Kauserud H."/>
        </authorList>
    </citation>
    <scope>NUCLEOTIDE SEQUENCE</scope>
    <source>
        <strain evidence="2">CBHHK200</strain>
    </source>
</reference>
<sequence>MSDIDEDGDDLHLQAIDHNAPRDDLLEALKASQLSVVKLLSENRKLRKMNDDLLATSSKKRRKGGEEDMLGYKGQVVAWAKGFLFTRALFVYITAFRKKSAVPDDAIGDRFASSQAYIDGMTADLYQHIPEKFHSILDANTYSSLAKDFLREHGDGRSVLISAIRKALPIILKDHKLEANVIASLTSANADRKDNQTLDGLLRFPNERRATLYPPVLFPGSTQNMTEVFTGVVPMQVLRMMFFGPGSLAKGSKPAANSNGRKLGFLEVTDSSLSASGIITRFVLSPDKEWAAKGAISGIDWEEEYRAYHKMLASNRHLPHVKKIFKTVHDFVFAGLELPSSGPAVDLNSDGATEDAIADALRRFELGTNETEEDDMVEVGAAPAVIGNGLDHPTEDPVAAVPQVNAVEPGVIEQEAEAAPRRGGRRRGGRGGRRGAA</sequence>
<feature type="region of interest" description="Disordered" evidence="1">
    <location>
        <begin position="389"/>
        <end position="437"/>
    </location>
</feature>
<dbReference type="InterPro" id="IPR046521">
    <property type="entry name" value="DUF6698"/>
</dbReference>
<dbReference type="Proteomes" id="UP001218188">
    <property type="component" value="Unassembled WGS sequence"/>
</dbReference>
<evidence type="ECO:0000256" key="1">
    <source>
        <dbReference type="SAM" id="MobiDB-lite"/>
    </source>
</evidence>
<gene>
    <name evidence="2" type="ORF">C8F04DRAFT_1387812</name>
</gene>
<proteinExistence type="predicted"/>
<evidence type="ECO:0000313" key="2">
    <source>
        <dbReference type="EMBL" id="KAJ7046205.1"/>
    </source>
</evidence>
<comment type="caution">
    <text evidence="2">The sequence shown here is derived from an EMBL/GenBank/DDBJ whole genome shotgun (WGS) entry which is preliminary data.</text>
</comment>
<evidence type="ECO:0000313" key="3">
    <source>
        <dbReference type="Proteomes" id="UP001218188"/>
    </source>
</evidence>
<accession>A0AAD6XFE4</accession>
<protein>
    <submittedName>
        <fullName evidence="2">Uncharacterized protein</fullName>
    </submittedName>
</protein>
<organism evidence="2 3">
    <name type="scientific">Mycena alexandri</name>
    <dbReference type="NCBI Taxonomy" id="1745969"/>
    <lineage>
        <taxon>Eukaryota</taxon>
        <taxon>Fungi</taxon>
        <taxon>Dikarya</taxon>
        <taxon>Basidiomycota</taxon>
        <taxon>Agaricomycotina</taxon>
        <taxon>Agaricomycetes</taxon>
        <taxon>Agaricomycetidae</taxon>
        <taxon>Agaricales</taxon>
        <taxon>Marasmiineae</taxon>
        <taxon>Mycenaceae</taxon>
        <taxon>Mycena</taxon>
    </lineage>
</organism>
<feature type="compositionally biased region" description="Basic residues" evidence="1">
    <location>
        <begin position="422"/>
        <end position="437"/>
    </location>
</feature>
<dbReference type="Pfam" id="PF20414">
    <property type="entry name" value="DUF6698"/>
    <property type="match status" value="1"/>
</dbReference>
<dbReference type="EMBL" id="JARJCM010000003">
    <property type="protein sequence ID" value="KAJ7046205.1"/>
    <property type="molecule type" value="Genomic_DNA"/>
</dbReference>
<name>A0AAD6XFE4_9AGAR</name>
<keyword evidence="3" id="KW-1185">Reference proteome</keyword>
<dbReference type="AlphaFoldDB" id="A0AAD6XFE4"/>